<evidence type="ECO:0000256" key="4">
    <source>
        <dbReference type="ARBA" id="ARBA00023136"/>
    </source>
</evidence>
<keyword evidence="10" id="KW-1185">Reference proteome</keyword>
<evidence type="ECO:0000256" key="1">
    <source>
        <dbReference type="ARBA" id="ARBA00004141"/>
    </source>
</evidence>
<feature type="transmembrane region" description="Helical" evidence="6">
    <location>
        <begin position="384"/>
        <end position="402"/>
    </location>
</feature>
<dbReference type="SUPFAM" id="SSF103473">
    <property type="entry name" value="MFS general substrate transporter"/>
    <property type="match status" value="1"/>
</dbReference>
<feature type="transmembrane region" description="Helical" evidence="6">
    <location>
        <begin position="452"/>
        <end position="472"/>
    </location>
</feature>
<dbReference type="Proteomes" id="UP001633002">
    <property type="component" value="Unassembled WGS sequence"/>
</dbReference>
<evidence type="ECO:0000259" key="7">
    <source>
        <dbReference type="Pfam" id="PF06813"/>
    </source>
</evidence>
<keyword evidence="4 6" id="KW-0472">Membrane</keyword>
<dbReference type="InterPro" id="IPR036259">
    <property type="entry name" value="MFS_trans_sf"/>
</dbReference>
<dbReference type="Gene3D" id="1.20.1250.20">
    <property type="entry name" value="MFS general substrate transporter like domains"/>
    <property type="match status" value="2"/>
</dbReference>
<dbReference type="InterPro" id="IPR010658">
    <property type="entry name" value="Nodulin-like"/>
</dbReference>
<dbReference type="PANTHER" id="PTHR21576:SF73">
    <property type="entry name" value="F1C9.29 PROTEIN-RELATED"/>
    <property type="match status" value="1"/>
</dbReference>
<sequence length="626" mass="68381">MTGDLTLFEKLRRNRWLVLAASILTQACSGVGYAFGGYSPIIKSALGYNQNQISRLGVAKDIGDNVGLLAGTLCDYIPAWGLFVFGAILNLLGYGSLWLIVTGKLSTPPFWVVCVIILVATNGETFFNTAALLSCVKSFPHHRGGTVGILKGFTGLSGAIFTQLYASFFYPDQAKFIFLVAVGPFMVAIFLMFVVRPIPLIDTSSARADDMKFNFIYSVCLVIAAYLMGTMIVNDFVDISDVTRLWFAFGLLFLLALPLGVPFFQILVIHPKKKKSVPSDVEAVGDSKTPLLAERVESKEEQQEEAQQVFRSGSNEDLVEFSEMEDEAAKTDVSERTRRKRLARYSTELLKAVAEGAVKVKRRRRGPRRGENFTVAETLVKADFWLIFFTFVFGSGSGLTVIDNLGQMGESQGYSNAHVFVSLIGICSFLGRIGAGWASEIVARKMIQPRPLILAVSEALMAVGHFMFAMAWPGSMYIASLLVGFGHGTHWSVVPATASELFGLKNFGSLYNLLTMALPTGTLIFSGLIAGPIYDREAAKQRGGFQGWSSGEDNTSEENKCMGAVCFQLTFFIMTGVCLVGVLLNLILIKRTRRVYQNLYGKQDESKPSSPVGASTLTLGAVPEED</sequence>
<feature type="transmembrane region" description="Helical" evidence="6">
    <location>
        <begin position="245"/>
        <end position="269"/>
    </location>
</feature>
<dbReference type="Pfam" id="PF06813">
    <property type="entry name" value="Nodulin-like"/>
    <property type="match status" value="1"/>
</dbReference>
<keyword evidence="3 6" id="KW-1133">Transmembrane helix</keyword>
<feature type="region of interest" description="Disordered" evidence="5">
    <location>
        <begin position="602"/>
        <end position="626"/>
    </location>
</feature>
<evidence type="ECO:0000256" key="6">
    <source>
        <dbReference type="SAM" id="Phobius"/>
    </source>
</evidence>
<feature type="transmembrane region" description="Helical" evidence="6">
    <location>
        <begin position="176"/>
        <end position="195"/>
    </location>
</feature>
<comment type="caution">
    <text evidence="9">The sequence shown here is derived from an EMBL/GenBank/DDBJ whole genome shotgun (WGS) entry which is preliminary data.</text>
</comment>
<organism evidence="9 10">
    <name type="scientific">Riccia sorocarpa</name>
    <dbReference type="NCBI Taxonomy" id="122646"/>
    <lineage>
        <taxon>Eukaryota</taxon>
        <taxon>Viridiplantae</taxon>
        <taxon>Streptophyta</taxon>
        <taxon>Embryophyta</taxon>
        <taxon>Marchantiophyta</taxon>
        <taxon>Marchantiopsida</taxon>
        <taxon>Marchantiidae</taxon>
        <taxon>Marchantiales</taxon>
        <taxon>Ricciaceae</taxon>
        <taxon>Riccia</taxon>
    </lineage>
</organism>
<feature type="transmembrane region" description="Helical" evidence="6">
    <location>
        <begin position="16"/>
        <end position="36"/>
    </location>
</feature>
<feature type="transmembrane region" description="Helical" evidence="6">
    <location>
        <begin position="414"/>
        <end position="431"/>
    </location>
</feature>
<proteinExistence type="predicted"/>
<dbReference type="EMBL" id="JBJQOH010000003">
    <property type="protein sequence ID" value="KAL3694391.1"/>
    <property type="molecule type" value="Genomic_DNA"/>
</dbReference>
<evidence type="ECO:0000256" key="2">
    <source>
        <dbReference type="ARBA" id="ARBA00022692"/>
    </source>
</evidence>
<keyword evidence="2 6" id="KW-0812">Transmembrane</keyword>
<feature type="transmembrane region" description="Helical" evidence="6">
    <location>
        <begin position="79"/>
        <end position="98"/>
    </location>
</feature>
<reference evidence="9 10" key="1">
    <citation type="submission" date="2024-09" db="EMBL/GenBank/DDBJ databases">
        <title>Chromosome-scale assembly of Riccia sorocarpa.</title>
        <authorList>
            <person name="Paukszto L."/>
        </authorList>
    </citation>
    <scope>NUCLEOTIDE SEQUENCE [LARGE SCALE GENOMIC DNA]</scope>
    <source>
        <strain evidence="9">LP-2024</strain>
        <tissue evidence="9">Aerial parts of the thallus</tissue>
    </source>
</reference>
<feature type="compositionally biased region" description="Polar residues" evidence="5">
    <location>
        <begin position="608"/>
        <end position="618"/>
    </location>
</feature>
<evidence type="ECO:0008006" key="11">
    <source>
        <dbReference type="Google" id="ProtNLM"/>
    </source>
</evidence>
<evidence type="ECO:0000259" key="8">
    <source>
        <dbReference type="Pfam" id="PF23262"/>
    </source>
</evidence>
<dbReference type="AlphaFoldDB" id="A0ABD3HWE3"/>
<feature type="transmembrane region" description="Helical" evidence="6">
    <location>
        <begin position="478"/>
        <end position="498"/>
    </location>
</feature>
<evidence type="ECO:0000313" key="10">
    <source>
        <dbReference type="Proteomes" id="UP001633002"/>
    </source>
</evidence>
<accession>A0ABD3HWE3</accession>
<evidence type="ECO:0000313" key="9">
    <source>
        <dbReference type="EMBL" id="KAL3694391.1"/>
    </source>
</evidence>
<feature type="transmembrane region" description="Helical" evidence="6">
    <location>
        <begin position="569"/>
        <end position="589"/>
    </location>
</feature>
<comment type="subcellular location">
    <subcellularLocation>
        <location evidence="1">Membrane</location>
        <topology evidence="1">Multi-pass membrane protein</topology>
    </subcellularLocation>
</comment>
<protein>
    <recommendedName>
        <fullName evidence="11">Nodulin-like domain-containing protein</fullName>
    </recommendedName>
</protein>
<dbReference type="Pfam" id="PF23262">
    <property type="entry name" value="NFD4_C"/>
    <property type="match status" value="1"/>
</dbReference>
<dbReference type="CDD" id="cd17354">
    <property type="entry name" value="MFS_Mch1p_like"/>
    <property type="match status" value="1"/>
</dbReference>
<feature type="transmembrane region" description="Helical" evidence="6">
    <location>
        <begin position="110"/>
        <end position="136"/>
    </location>
</feature>
<feature type="domain" description="Nodulin-like" evidence="7">
    <location>
        <begin position="15"/>
        <end position="263"/>
    </location>
</feature>
<evidence type="ECO:0000256" key="3">
    <source>
        <dbReference type="ARBA" id="ARBA00022989"/>
    </source>
</evidence>
<gene>
    <name evidence="9" type="ORF">R1sor_008042</name>
</gene>
<feature type="transmembrane region" description="Helical" evidence="6">
    <location>
        <begin position="510"/>
        <end position="534"/>
    </location>
</feature>
<feature type="transmembrane region" description="Helical" evidence="6">
    <location>
        <begin position="215"/>
        <end position="233"/>
    </location>
</feature>
<feature type="domain" description="NFD4 C-terminal" evidence="8">
    <location>
        <begin position="374"/>
        <end position="596"/>
    </location>
</feature>
<dbReference type="GO" id="GO:0016020">
    <property type="term" value="C:membrane"/>
    <property type="evidence" value="ECO:0007669"/>
    <property type="project" value="UniProtKB-SubCell"/>
</dbReference>
<dbReference type="PANTHER" id="PTHR21576">
    <property type="entry name" value="UNCHARACTERIZED NODULIN-LIKE PROTEIN"/>
    <property type="match status" value="1"/>
</dbReference>
<evidence type="ECO:0000256" key="5">
    <source>
        <dbReference type="SAM" id="MobiDB-lite"/>
    </source>
</evidence>
<name>A0ABD3HWE3_9MARC</name>
<dbReference type="InterPro" id="IPR056555">
    <property type="entry name" value="NFD4_C"/>
</dbReference>